<keyword evidence="3" id="KW-0560">Oxidoreductase</keyword>
<dbReference type="SUPFAM" id="SSF51735">
    <property type="entry name" value="NAD(P)-binding Rossmann-fold domains"/>
    <property type="match status" value="1"/>
</dbReference>
<dbReference type="PANTHER" id="PTHR24320">
    <property type="entry name" value="RETINOL DEHYDROGENASE"/>
    <property type="match status" value="1"/>
</dbReference>
<name>A0A8H6SQM6_MYCCL</name>
<evidence type="ECO:0000259" key="5">
    <source>
        <dbReference type="Pfam" id="PF20153"/>
    </source>
</evidence>
<dbReference type="GO" id="GO:0016491">
    <property type="term" value="F:oxidoreductase activity"/>
    <property type="evidence" value="ECO:0007669"/>
    <property type="project" value="UniProtKB-KW"/>
</dbReference>
<evidence type="ECO:0000313" key="6">
    <source>
        <dbReference type="EMBL" id="KAF7302622.1"/>
    </source>
</evidence>
<keyword evidence="4" id="KW-1133">Transmembrane helix</keyword>
<feature type="transmembrane region" description="Helical" evidence="4">
    <location>
        <begin position="20"/>
        <end position="38"/>
    </location>
</feature>
<evidence type="ECO:0000313" key="7">
    <source>
        <dbReference type="Proteomes" id="UP000613580"/>
    </source>
</evidence>
<gene>
    <name evidence="6" type="ORF">HMN09_00896700</name>
</gene>
<dbReference type="AlphaFoldDB" id="A0A8H6SQM6"/>
<protein>
    <recommendedName>
        <fullName evidence="5">DUF6535 domain-containing protein</fullName>
    </recommendedName>
</protein>
<dbReference type="OrthoDB" id="2995154at2759"/>
<sequence length="1035" mass="114185">MVLKETLPVVQHRSRLATGLILVFVVALSAISTAYIQLWVPVPVVFPILFLVHKLLAVFTWMPPSVSSGSTGEIRVDDPTENVWSVYVKLLSSHDRRLAEQWKGDMNSILIFAGLFSSSLTTFLVESYQSLTPAAPDANEQLILQLTQLVLAQTNGTIPAISAASQPSTRTPTSAFICNALWFSSLAFSLICALSATMVDTWARNYLTTIESGSSALHKRARMSAYLHRGIRVFHMNALVELIPTLLHFSLLLFFAGLVEFLRPINLAISYLVLGMLVLCGGLYAVVTFLPLFYSNCPYQTPLSGLWWRIFWSFGFVRQREDVKSSVAVFESMEQAREADATEISPSRDARDFEAMRWTLSNLQEDSELESFLVFMPQMVSWIDYSAKLLLYQLLHDRNLSISLRYRIPRLLATCADGNVTGPTAHNRATVCLHAIWSLTMMAVPLSVPFAQPSRKTLAFDEETLISILATKAQLPSISDAADSAAAVVARNLLDLFVELATAMQAELDAALLSGEWSHQRLSKRRGPEWAATRVSVSIRNVQRQLQTLEQLLSSLERVTVPVVYMVVDSLRQHLDDLIEIVVSSGNDERPLALETAEYVQTYLQLLHQTGFGLTLDYIATLVHNTSDDSSLTLHAQTQLVQHLDAVLEQNPSRGTWLPASIINLLLELAGSALRDPGCAMKAHGIISHYIAVLPTPLLLTRDTARKALALLDMRWSVSCFPRSTMGAIWSQFFPPKATFSVDDIPDLTGQVMLVTGGNSGIGKEVAKGLLAHNARVYLAARNAESAKMAIAELKTQTGHDAEFLELDLADLGSIKRAAEEFTRKEKQLNVLFNNGGVMRPPVDMLTKQGYDLQFGTNVLGHFYLTKLLLPTLITTAKDSGKPARVVNTSSLVLEGAAKFDFATFKESPARAKLGTSGLYQQSKFGNAVLSAELHRRYAEEGIVSIALNPGNIMTNLGRYLSPGFLRILKYIVYDPPLGALTPLYAGTVKEGEGFGGKFLFPWARMGQVPAAVDDANNGRELWTWCEEQVENVPS</sequence>
<keyword evidence="7" id="KW-1185">Reference proteome</keyword>
<keyword evidence="2" id="KW-0521">NADP</keyword>
<evidence type="ECO:0000256" key="4">
    <source>
        <dbReference type="SAM" id="Phobius"/>
    </source>
</evidence>
<feature type="domain" description="DUF6535" evidence="5">
    <location>
        <begin position="84"/>
        <end position="262"/>
    </location>
</feature>
<proteinExistence type="inferred from homology"/>
<evidence type="ECO:0000256" key="2">
    <source>
        <dbReference type="ARBA" id="ARBA00022857"/>
    </source>
</evidence>
<dbReference type="Gene3D" id="3.40.50.720">
    <property type="entry name" value="NAD(P)-binding Rossmann-like Domain"/>
    <property type="match status" value="1"/>
</dbReference>
<feature type="transmembrane region" description="Helical" evidence="4">
    <location>
        <begin position="44"/>
        <end position="62"/>
    </location>
</feature>
<feature type="transmembrane region" description="Helical" evidence="4">
    <location>
        <begin position="242"/>
        <end position="262"/>
    </location>
</feature>
<keyword evidence="4" id="KW-0472">Membrane</keyword>
<dbReference type="PRINTS" id="PR00081">
    <property type="entry name" value="GDHRDH"/>
</dbReference>
<reference evidence="6" key="1">
    <citation type="submission" date="2020-05" db="EMBL/GenBank/DDBJ databases">
        <title>Mycena genomes resolve the evolution of fungal bioluminescence.</title>
        <authorList>
            <person name="Tsai I.J."/>
        </authorList>
    </citation>
    <scope>NUCLEOTIDE SEQUENCE</scope>
    <source>
        <strain evidence="6">110903Hualien_Pintung</strain>
    </source>
</reference>
<dbReference type="PANTHER" id="PTHR24320:SF282">
    <property type="entry name" value="WW DOMAIN-CONTAINING OXIDOREDUCTASE"/>
    <property type="match status" value="1"/>
</dbReference>
<dbReference type="InterPro" id="IPR045338">
    <property type="entry name" value="DUF6535"/>
</dbReference>
<dbReference type="EMBL" id="JACAZE010000012">
    <property type="protein sequence ID" value="KAF7302622.1"/>
    <property type="molecule type" value="Genomic_DNA"/>
</dbReference>
<comment type="caution">
    <text evidence="6">The sequence shown here is derived from an EMBL/GenBank/DDBJ whole genome shotgun (WGS) entry which is preliminary data.</text>
</comment>
<dbReference type="Proteomes" id="UP000613580">
    <property type="component" value="Unassembled WGS sequence"/>
</dbReference>
<dbReference type="Pfam" id="PF20153">
    <property type="entry name" value="DUF6535"/>
    <property type="match status" value="1"/>
</dbReference>
<keyword evidence="4" id="KW-0812">Transmembrane</keyword>
<dbReference type="InterPro" id="IPR002347">
    <property type="entry name" value="SDR_fam"/>
</dbReference>
<feature type="transmembrane region" description="Helical" evidence="4">
    <location>
        <begin position="269"/>
        <end position="294"/>
    </location>
</feature>
<accession>A0A8H6SQM6</accession>
<evidence type="ECO:0000256" key="3">
    <source>
        <dbReference type="ARBA" id="ARBA00023002"/>
    </source>
</evidence>
<dbReference type="InterPro" id="IPR036291">
    <property type="entry name" value="NAD(P)-bd_dom_sf"/>
</dbReference>
<feature type="transmembrane region" description="Helical" evidence="4">
    <location>
        <begin position="176"/>
        <end position="199"/>
    </location>
</feature>
<organism evidence="6 7">
    <name type="scientific">Mycena chlorophos</name>
    <name type="common">Agaric fungus</name>
    <name type="synonym">Agaricus chlorophos</name>
    <dbReference type="NCBI Taxonomy" id="658473"/>
    <lineage>
        <taxon>Eukaryota</taxon>
        <taxon>Fungi</taxon>
        <taxon>Dikarya</taxon>
        <taxon>Basidiomycota</taxon>
        <taxon>Agaricomycotina</taxon>
        <taxon>Agaricomycetes</taxon>
        <taxon>Agaricomycetidae</taxon>
        <taxon>Agaricales</taxon>
        <taxon>Marasmiineae</taxon>
        <taxon>Mycenaceae</taxon>
        <taxon>Mycena</taxon>
    </lineage>
</organism>
<comment type="similarity">
    <text evidence="1">Belongs to the short-chain dehydrogenases/reductases (SDR) family.</text>
</comment>
<dbReference type="Pfam" id="PF00106">
    <property type="entry name" value="adh_short"/>
    <property type="match status" value="1"/>
</dbReference>
<evidence type="ECO:0000256" key="1">
    <source>
        <dbReference type="ARBA" id="ARBA00006484"/>
    </source>
</evidence>